<evidence type="ECO:0000313" key="2">
    <source>
        <dbReference type="EMBL" id="MPY57496.1"/>
    </source>
</evidence>
<proteinExistence type="predicted"/>
<dbReference type="RefSeq" id="WP_152771093.1">
    <property type="nucleotide sequence ID" value="NZ_VJZC01000046.1"/>
</dbReference>
<dbReference type="Proteomes" id="UP000400924">
    <property type="component" value="Unassembled WGS sequence"/>
</dbReference>
<accession>A0A5N8XEG1</accession>
<evidence type="ECO:0000313" key="3">
    <source>
        <dbReference type="Proteomes" id="UP000400924"/>
    </source>
</evidence>
<comment type="caution">
    <text evidence="2">The sequence shown here is derived from an EMBL/GenBank/DDBJ whole genome shotgun (WGS) entry which is preliminary data.</text>
</comment>
<dbReference type="EMBL" id="VJZC01000046">
    <property type="protein sequence ID" value="MPY57496.1"/>
    <property type="molecule type" value="Genomic_DNA"/>
</dbReference>
<evidence type="ECO:0000256" key="1">
    <source>
        <dbReference type="SAM" id="MobiDB-lite"/>
    </source>
</evidence>
<dbReference type="OrthoDB" id="3690860at2"/>
<feature type="compositionally biased region" description="Gly residues" evidence="1">
    <location>
        <begin position="31"/>
        <end position="40"/>
    </location>
</feature>
<dbReference type="AlphaFoldDB" id="A0A5N8XEG1"/>
<organism evidence="2 3">
    <name type="scientific">Streptomyces spongiae</name>
    <dbReference type="NCBI Taxonomy" id="565072"/>
    <lineage>
        <taxon>Bacteria</taxon>
        <taxon>Bacillati</taxon>
        <taxon>Actinomycetota</taxon>
        <taxon>Actinomycetes</taxon>
        <taxon>Kitasatosporales</taxon>
        <taxon>Streptomycetaceae</taxon>
        <taxon>Streptomyces</taxon>
    </lineage>
</organism>
<sequence>MRRRPKGLFATLRDWWRSKYAGTTDQDGEAAGPGGDGGDGSSALPAARKEVTLQLPPQDTAVEVAARGDVFAFQVHPAFQWSSNAMTLDVLRERAAVHEGTAREELLARAWSATRECDPADPVAAERAITAKLADGWCYDDDKGRIRCSPSVRVRVDPALREHVLPYHLAELTLREEGRLGRLKAEQVESLTETWLRVIKDLEQLEQLDATQRRLLVPFAAALADQDFRKVMEALRNLRHSGTHALAKVLEDATHNHERVGMFEYANAYDKALGAFCREMGLSPFSWVDNAVAVEGPAS</sequence>
<feature type="region of interest" description="Disordered" evidence="1">
    <location>
        <begin position="23"/>
        <end position="44"/>
    </location>
</feature>
<gene>
    <name evidence="2" type="ORF">FNH08_10085</name>
</gene>
<reference evidence="2 3" key="1">
    <citation type="submission" date="2019-07" db="EMBL/GenBank/DDBJ databases">
        <title>New species of Amycolatopsis and Streptomyces.</title>
        <authorList>
            <person name="Duangmal K."/>
            <person name="Teo W.F.A."/>
            <person name="Lipun K."/>
        </authorList>
    </citation>
    <scope>NUCLEOTIDE SEQUENCE [LARGE SCALE GENOMIC DNA]</scope>
    <source>
        <strain evidence="2 3">NBRC 106415</strain>
    </source>
</reference>
<name>A0A5N8XEG1_9ACTN</name>
<keyword evidence="3" id="KW-1185">Reference proteome</keyword>
<protein>
    <submittedName>
        <fullName evidence="2">Uncharacterized protein</fullName>
    </submittedName>
</protein>